<evidence type="ECO:0000313" key="1">
    <source>
        <dbReference type="Proteomes" id="UP000887581"/>
    </source>
</evidence>
<name>A0A915PW75_9BILA</name>
<evidence type="ECO:0000313" key="2">
    <source>
        <dbReference type="WBParaSite" id="sdigi.contig503.g8710.t1"/>
    </source>
</evidence>
<dbReference type="Proteomes" id="UP000887581">
    <property type="component" value="Unplaced"/>
</dbReference>
<proteinExistence type="predicted"/>
<sequence length="89" mass="9820">MFPAGGDVTCSTLSGSPSWIAAKDYCYYWVTLDFSAVLNYGSNNYGKSNNIDHLLKACSKLKDGDKLYGITIERERFPSILGNVSIDLE</sequence>
<protein>
    <submittedName>
        <fullName evidence="2">Uncharacterized protein</fullName>
    </submittedName>
</protein>
<accession>A0A915PW75</accession>
<organism evidence="1 2">
    <name type="scientific">Setaria digitata</name>
    <dbReference type="NCBI Taxonomy" id="48799"/>
    <lineage>
        <taxon>Eukaryota</taxon>
        <taxon>Metazoa</taxon>
        <taxon>Ecdysozoa</taxon>
        <taxon>Nematoda</taxon>
        <taxon>Chromadorea</taxon>
        <taxon>Rhabditida</taxon>
        <taxon>Spirurina</taxon>
        <taxon>Spiruromorpha</taxon>
        <taxon>Filarioidea</taxon>
        <taxon>Setariidae</taxon>
        <taxon>Setaria</taxon>
    </lineage>
</organism>
<reference evidence="2" key="1">
    <citation type="submission" date="2022-11" db="UniProtKB">
        <authorList>
            <consortium name="WormBaseParasite"/>
        </authorList>
    </citation>
    <scope>IDENTIFICATION</scope>
</reference>
<keyword evidence="1" id="KW-1185">Reference proteome</keyword>
<dbReference type="AlphaFoldDB" id="A0A915PW75"/>
<dbReference type="WBParaSite" id="sdigi.contig503.g8710.t1">
    <property type="protein sequence ID" value="sdigi.contig503.g8710.t1"/>
    <property type="gene ID" value="sdigi.contig503.g8710"/>
</dbReference>